<proteinExistence type="predicted"/>
<gene>
    <name evidence="2" type="ORF">LIER_27779</name>
</gene>
<name>A0AAV3RHD2_LITER</name>
<keyword evidence="1" id="KW-0472">Membrane</keyword>
<sequence>MASTVTSFLCTPLYAKNRRNTILHKKERRALQVSAIGRDAHDHSYNNRGIVDENMIILRRRIKEMKMIERNYEPPDEWMDWEKKCYANYNVVICDAMGIVQALLMNSRPSLALGLAVLIVLSVPLFSAIVVYQFFEFIKVVLAGIHFL</sequence>
<comment type="caution">
    <text evidence="2">The sequence shown here is derived from an EMBL/GenBank/DDBJ whole genome shotgun (WGS) entry which is preliminary data.</text>
</comment>
<evidence type="ECO:0000313" key="3">
    <source>
        <dbReference type="Proteomes" id="UP001454036"/>
    </source>
</evidence>
<dbReference type="EMBL" id="BAABME010009051">
    <property type="protein sequence ID" value="GAA0174378.1"/>
    <property type="molecule type" value="Genomic_DNA"/>
</dbReference>
<keyword evidence="1" id="KW-0812">Transmembrane</keyword>
<feature type="transmembrane region" description="Helical" evidence="1">
    <location>
        <begin position="111"/>
        <end position="135"/>
    </location>
</feature>
<organism evidence="2 3">
    <name type="scientific">Lithospermum erythrorhizon</name>
    <name type="common">Purple gromwell</name>
    <name type="synonym">Lithospermum officinale var. erythrorhizon</name>
    <dbReference type="NCBI Taxonomy" id="34254"/>
    <lineage>
        <taxon>Eukaryota</taxon>
        <taxon>Viridiplantae</taxon>
        <taxon>Streptophyta</taxon>
        <taxon>Embryophyta</taxon>
        <taxon>Tracheophyta</taxon>
        <taxon>Spermatophyta</taxon>
        <taxon>Magnoliopsida</taxon>
        <taxon>eudicotyledons</taxon>
        <taxon>Gunneridae</taxon>
        <taxon>Pentapetalae</taxon>
        <taxon>asterids</taxon>
        <taxon>lamiids</taxon>
        <taxon>Boraginales</taxon>
        <taxon>Boraginaceae</taxon>
        <taxon>Boraginoideae</taxon>
        <taxon>Lithospermeae</taxon>
        <taxon>Lithospermum</taxon>
    </lineage>
</organism>
<keyword evidence="1" id="KW-1133">Transmembrane helix</keyword>
<keyword evidence="3" id="KW-1185">Reference proteome</keyword>
<evidence type="ECO:0000313" key="2">
    <source>
        <dbReference type="EMBL" id="GAA0174378.1"/>
    </source>
</evidence>
<dbReference type="AlphaFoldDB" id="A0AAV3RHD2"/>
<evidence type="ECO:0000256" key="1">
    <source>
        <dbReference type="SAM" id="Phobius"/>
    </source>
</evidence>
<protein>
    <submittedName>
        <fullName evidence="2">Uncharacterized protein</fullName>
    </submittedName>
</protein>
<dbReference type="Proteomes" id="UP001454036">
    <property type="component" value="Unassembled WGS sequence"/>
</dbReference>
<accession>A0AAV3RHD2</accession>
<dbReference type="PANTHER" id="PTHR33782">
    <property type="entry name" value="OS01G0121600 PROTEIN"/>
    <property type="match status" value="1"/>
</dbReference>
<reference evidence="2 3" key="1">
    <citation type="submission" date="2024-01" db="EMBL/GenBank/DDBJ databases">
        <title>The complete chloroplast genome sequence of Lithospermum erythrorhizon: insights into the phylogenetic relationship among Boraginaceae species and the maternal lineages of purple gromwells.</title>
        <authorList>
            <person name="Okada T."/>
            <person name="Watanabe K."/>
        </authorList>
    </citation>
    <scope>NUCLEOTIDE SEQUENCE [LARGE SCALE GENOMIC DNA]</scope>
</reference>
<dbReference type="PANTHER" id="PTHR33782:SF5">
    <property type="entry name" value="MEDIATOR OF RNA POLYMERASE II TRANSCRIPTION SUBUNIT"/>
    <property type="match status" value="1"/>
</dbReference>